<comment type="caution">
    <text evidence="1">The sequence shown here is derived from an EMBL/GenBank/DDBJ whole genome shotgun (WGS) entry which is preliminary data.</text>
</comment>
<dbReference type="AlphaFoldDB" id="A0A8S9GSG6"/>
<accession>A0A8S9GSG6</accession>
<dbReference type="EMBL" id="QGKY02001925">
    <property type="protein sequence ID" value="KAF2546782.1"/>
    <property type="molecule type" value="Genomic_DNA"/>
</dbReference>
<name>A0A8S9GSG6_BRACR</name>
<proteinExistence type="predicted"/>
<evidence type="ECO:0000313" key="1">
    <source>
        <dbReference type="EMBL" id="KAF2546782.1"/>
    </source>
</evidence>
<gene>
    <name evidence="1" type="ORF">F2Q70_00023150</name>
</gene>
<sequence length="53" mass="6041">MVKKGGASMGSDLVLARWKDFDVHVVVELYFSELKASHCRKVVVTRLLMFLET</sequence>
<reference evidence="1" key="1">
    <citation type="submission" date="2019-12" db="EMBL/GenBank/DDBJ databases">
        <title>Genome sequencing and annotation of Brassica cretica.</title>
        <authorList>
            <person name="Studholme D.J."/>
            <person name="Sarris P.F."/>
        </authorList>
    </citation>
    <scope>NUCLEOTIDE SEQUENCE</scope>
    <source>
        <strain evidence="1">PFS-102/07</strain>
        <tissue evidence="1">Leaf</tissue>
    </source>
</reference>
<organism evidence="1">
    <name type="scientific">Brassica cretica</name>
    <name type="common">Mustard</name>
    <dbReference type="NCBI Taxonomy" id="69181"/>
    <lineage>
        <taxon>Eukaryota</taxon>
        <taxon>Viridiplantae</taxon>
        <taxon>Streptophyta</taxon>
        <taxon>Embryophyta</taxon>
        <taxon>Tracheophyta</taxon>
        <taxon>Spermatophyta</taxon>
        <taxon>Magnoliopsida</taxon>
        <taxon>eudicotyledons</taxon>
        <taxon>Gunneridae</taxon>
        <taxon>Pentapetalae</taxon>
        <taxon>rosids</taxon>
        <taxon>malvids</taxon>
        <taxon>Brassicales</taxon>
        <taxon>Brassicaceae</taxon>
        <taxon>Brassiceae</taxon>
        <taxon>Brassica</taxon>
    </lineage>
</organism>
<protein>
    <submittedName>
        <fullName evidence="1">Uncharacterized protein</fullName>
    </submittedName>
</protein>